<dbReference type="PANTHER" id="PTHR38133:SF1">
    <property type="entry name" value="SLR1429 PROTEIN"/>
    <property type="match status" value="1"/>
</dbReference>
<feature type="domain" description="SWIM-type" evidence="1">
    <location>
        <begin position="77"/>
        <end position="107"/>
    </location>
</feature>
<proteinExistence type="predicted"/>
<dbReference type="EMBL" id="CAEZXX010000037">
    <property type="protein sequence ID" value="CAB4703413.1"/>
    <property type="molecule type" value="Genomic_DNA"/>
</dbReference>
<evidence type="ECO:0000313" key="2">
    <source>
        <dbReference type="EMBL" id="CAB4703413.1"/>
    </source>
</evidence>
<organism evidence="3">
    <name type="scientific">freshwater metagenome</name>
    <dbReference type="NCBI Taxonomy" id="449393"/>
    <lineage>
        <taxon>unclassified sequences</taxon>
        <taxon>metagenomes</taxon>
        <taxon>ecological metagenomes</taxon>
    </lineage>
</organism>
<evidence type="ECO:0000313" key="3">
    <source>
        <dbReference type="EMBL" id="CAB4755786.1"/>
    </source>
</evidence>
<dbReference type="EMBL" id="CAFBLR010000022">
    <property type="protein sequence ID" value="CAB4864106.1"/>
    <property type="molecule type" value="Genomic_DNA"/>
</dbReference>
<dbReference type="GO" id="GO:0008270">
    <property type="term" value="F:zinc ion binding"/>
    <property type="evidence" value="ECO:0007669"/>
    <property type="project" value="InterPro"/>
</dbReference>
<dbReference type="PANTHER" id="PTHR38133">
    <property type="entry name" value="SLR1429 PROTEIN"/>
    <property type="match status" value="1"/>
</dbReference>
<evidence type="ECO:0000259" key="1">
    <source>
        <dbReference type="PROSITE" id="PS50966"/>
    </source>
</evidence>
<dbReference type="EMBL" id="CAFBQP010000011">
    <property type="protein sequence ID" value="CAB5055508.1"/>
    <property type="molecule type" value="Genomic_DNA"/>
</dbReference>
<evidence type="ECO:0000313" key="5">
    <source>
        <dbReference type="EMBL" id="CAB5055508.1"/>
    </source>
</evidence>
<reference evidence="3" key="1">
    <citation type="submission" date="2020-05" db="EMBL/GenBank/DDBJ databases">
        <authorList>
            <person name="Chiriac C."/>
            <person name="Salcher M."/>
            <person name="Ghai R."/>
            <person name="Kavagutti S V."/>
        </authorList>
    </citation>
    <scope>NUCLEOTIDE SEQUENCE</scope>
</reference>
<dbReference type="EMBL" id="CAEZYY010000015">
    <property type="protein sequence ID" value="CAB4755786.1"/>
    <property type="molecule type" value="Genomic_DNA"/>
</dbReference>
<dbReference type="InterPro" id="IPR007527">
    <property type="entry name" value="Znf_SWIM"/>
</dbReference>
<gene>
    <name evidence="2" type="ORF">UFOPK2602_00720</name>
    <name evidence="3" type="ORF">UFOPK2806_01306</name>
    <name evidence="4" type="ORF">UFOPK3417_00387</name>
    <name evidence="5" type="ORF">UFOPK4306_00431</name>
</gene>
<protein>
    <submittedName>
        <fullName evidence="3">Unannotated protein</fullName>
    </submittedName>
</protein>
<accession>A0A6J6U864</accession>
<evidence type="ECO:0000313" key="4">
    <source>
        <dbReference type="EMBL" id="CAB4864106.1"/>
    </source>
</evidence>
<dbReference type="AlphaFoldDB" id="A0A6J6U864"/>
<name>A0A6J6U864_9ZZZZ</name>
<dbReference type="PROSITE" id="PS50966">
    <property type="entry name" value="ZF_SWIM"/>
    <property type="match status" value="1"/>
</dbReference>
<sequence length="224" mass="23950">MSGNQKPGAFVAARLSILAAECADSERFGRGRRYFKEDAVLSVEITQGTVSASVQGSDREPYSVRLRWQPVFRPGSVPVREELSVSCACLDLAPVCKHAVAVLLKVADDVGRDPAVLDRWRGPDSVWEHLPVRPLLSVVPPAADAPARRLRDAAAVVPPPELSLLEPFFGSRALLWAGWEDDDDPFPGIVPLAPEPRTTAAEPLAAAAGALLDEALAVLTSVFG</sequence>